<evidence type="ECO:0000256" key="1">
    <source>
        <dbReference type="SAM" id="Phobius"/>
    </source>
</evidence>
<protein>
    <submittedName>
        <fullName evidence="2">10548_t:CDS:1</fullName>
    </submittedName>
</protein>
<dbReference type="AlphaFoldDB" id="A0A9N9CZQ1"/>
<gene>
    <name evidence="2" type="ORF">AGERDE_LOCUS10091</name>
</gene>
<reference evidence="2" key="1">
    <citation type="submission" date="2021-06" db="EMBL/GenBank/DDBJ databases">
        <authorList>
            <person name="Kallberg Y."/>
            <person name="Tangrot J."/>
            <person name="Rosling A."/>
        </authorList>
    </citation>
    <scope>NUCLEOTIDE SEQUENCE</scope>
    <source>
        <strain evidence="2">MT106</strain>
    </source>
</reference>
<sequence>MSKRKKSIMRAMLILEFVILVPIAIVALYLKCQQISITLAPIISQNVINLFQKNYLETLKIIISFAGFTLNIAYLQKLPNMDWWLMVHHIENVEFYNLLADKKGKWYTIRVLLKYDTALSLDKLFWKALQSVAD</sequence>
<keyword evidence="1" id="KW-1133">Transmembrane helix</keyword>
<comment type="caution">
    <text evidence="2">The sequence shown here is derived from an EMBL/GenBank/DDBJ whole genome shotgun (WGS) entry which is preliminary data.</text>
</comment>
<proteinExistence type="predicted"/>
<dbReference type="OrthoDB" id="2315602at2759"/>
<accession>A0A9N9CZQ1</accession>
<feature type="transmembrane region" description="Helical" evidence="1">
    <location>
        <begin position="12"/>
        <end position="30"/>
    </location>
</feature>
<dbReference type="Proteomes" id="UP000789831">
    <property type="component" value="Unassembled WGS sequence"/>
</dbReference>
<evidence type="ECO:0000313" key="3">
    <source>
        <dbReference type="Proteomes" id="UP000789831"/>
    </source>
</evidence>
<dbReference type="EMBL" id="CAJVPL010002875">
    <property type="protein sequence ID" value="CAG8621616.1"/>
    <property type="molecule type" value="Genomic_DNA"/>
</dbReference>
<name>A0A9N9CZQ1_9GLOM</name>
<keyword evidence="1" id="KW-0812">Transmembrane</keyword>
<keyword evidence="1" id="KW-0472">Membrane</keyword>
<keyword evidence="3" id="KW-1185">Reference proteome</keyword>
<organism evidence="2 3">
    <name type="scientific">Ambispora gerdemannii</name>
    <dbReference type="NCBI Taxonomy" id="144530"/>
    <lineage>
        <taxon>Eukaryota</taxon>
        <taxon>Fungi</taxon>
        <taxon>Fungi incertae sedis</taxon>
        <taxon>Mucoromycota</taxon>
        <taxon>Glomeromycotina</taxon>
        <taxon>Glomeromycetes</taxon>
        <taxon>Archaeosporales</taxon>
        <taxon>Ambisporaceae</taxon>
        <taxon>Ambispora</taxon>
    </lineage>
</organism>
<evidence type="ECO:0000313" key="2">
    <source>
        <dbReference type="EMBL" id="CAG8621616.1"/>
    </source>
</evidence>